<protein>
    <submittedName>
        <fullName evidence="9">Iron ABC transporter permease</fullName>
    </submittedName>
</protein>
<dbReference type="PROSITE" id="PS50928">
    <property type="entry name" value="ABC_TM1"/>
    <property type="match status" value="2"/>
</dbReference>
<keyword evidence="3" id="KW-1003">Cell membrane</keyword>
<dbReference type="EMBL" id="CP134146">
    <property type="protein sequence ID" value="WNC67980.1"/>
    <property type="molecule type" value="Genomic_DNA"/>
</dbReference>
<feature type="transmembrane region" description="Helical" evidence="7">
    <location>
        <begin position="330"/>
        <end position="353"/>
    </location>
</feature>
<comment type="similarity">
    <text evidence="7">Belongs to the binding-protein-dependent transport system permease family.</text>
</comment>
<name>A0ABY9TGX1_9GAMM</name>
<evidence type="ECO:0000256" key="5">
    <source>
        <dbReference type="ARBA" id="ARBA00022989"/>
    </source>
</evidence>
<keyword evidence="4 7" id="KW-0812">Transmembrane</keyword>
<feature type="transmembrane region" description="Helical" evidence="7">
    <location>
        <begin position="373"/>
        <end position="395"/>
    </location>
</feature>
<evidence type="ECO:0000256" key="7">
    <source>
        <dbReference type="RuleBase" id="RU363032"/>
    </source>
</evidence>
<keyword evidence="6 7" id="KW-0472">Membrane</keyword>
<keyword evidence="5 7" id="KW-1133">Transmembrane helix</keyword>
<feature type="transmembrane region" description="Helical" evidence="7">
    <location>
        <begin position="288"/>
        <end position="310"/>
    </location>
</feature>
<keyword evidence="2 7" id="KW-0813">Transport</keyword>
<dbReference type="SUPFAM" id="SSF161098">
    <property type="entry name" value="MetI-like"/>
    <property type="match status" value="2"/>
</dbReference>
<dbReference type="PANTHER" id="PTHR30183">
    <property type="entry name" value="MOLYBDENUM TRANSPORT SYSTEM PERMEASE PROTEIN MODB"/>
    <property type="match status" value="1"/>
</dbReference>
<reference evidence="10" key="1">
    <citation type="submission" date="2023-09" db="EMBL/GenBank/DDBJ databases">
        <authorList>
            <person name="Li S."/>
            <person name="Li X."/>
            <person name="Zhang C."/>
            <person name="Zhao Z."/>
        </authorList>
    </citation>
    <scope>NUCLEOTIDE SEQUENCE [LARGE SCALE GENOMIC DNA]</scope>
    <source>
        <strain evidence="10">SQ345</strain>
    </source>
</reference>
<feature type="domain" description="ABC transmembrane type-1" evidence="8">
    <location>
        <begin position="329"/>
        <end position="535"/>
    </location>
</feature>
<feature type="transmembrane region" description="Helical" evidence="7">
    <location>
        <begin position="49"/>
        <end position="75"/>
    </location>
</feature>
<evidence type="ECO:0000313" key="9">
    <source>
        <dbReference type="EMBL" id="WNC67980.1"/>
    </source>
</evidence>
<evidence type="ECO:0000256" key="2">
    <source>
        <dbReference type="ARBA" id="ARBA00022448"/>
    </source>
</evidence>
<sequence>MIAAKWYSSWSLSSWTVAVILILPLLFLINESLTPDKEVFEHLLNTVLIDYVINTVVLILAVIIISLLIGVPLAYLLANFSFPGAKFFNWGLLLPLAMPSYLMAYIYTDWLEYAGPVQRALRAVFSWQNKADYYFFDIRSITGAAIVLSLVLFPYVFLIVKTAFKEQSTSFVHAGKMLGKTPWQIFSNISLPLARPALAIAASLVAMETLADFAAVKYFAVNTLTTAVYDTWLGYGSLTAAAKISVIMLVMIFLFISFERMSRNKQKTFSGNSSSEIQVVKLQGKKGWLAFSACFSVLLFSFILPVIYLAEMAWQYQEQALNSDFFSYGFNSLTLAISVSIICLCLGLVVVVFKRFNQSLLANLPLKISSSGYAMPGTVLAIAVLLPLTFIDHGLNDFLIVQGEAPIGLIFTGTLFAIGFAYVIRFIAVAIGALESSYERISPSIDNASIMLGNNRFITLVKVHLPLLKRGGLTAILLVFIESMKELPAALLLRPFNYETLATYVFQYVSDEQLELASMAAISIVLAGLIPIILLNRTMESKL</sequence>
<feature type="transmembrane region" description="Helical" evidence="7">
    <location>
        <begin position="472"/>
        <end position="496"/>
    </location>
</feature>
<evidence type="ECO:0000259" key="8">
    <source>
        <dbReference type="PROSITE" id="PS50928"/>
    </source>
</evidence>
<evidence type="ECO:0000313" key="10">
    <source>
        <dbReference type="Proteomes" id="UP001248581"/>
    </source>
</evidence>
<evidence type="ECO:0000256" key="1">
    <source>
        <dbReference type="ARBA" id="ARBA00004651"/>
    </source>
</evidence>
<dbReference type="PANTHER" id="PTHR30183:SF2">
    <property type="entry name" value="IRON UTILIZATION PROTEIN"/>
    <property type="match status" value="1"/>
</dbReference>
<feature type="transmembrane region" description="Helical" evidence="7">
    <location>
        <begin position="12"/>
        <end position="29"/>
    </location>
</feature>
<accession>A0ABY9TGX1</accession>
<feature type="transmembrane region" description="Helical" evidence="7">
    <location>
        <begin position="87"/>
        <end position="107"/>
    </location>
</feature>
<dbReference type="Gene3D" id="1.10.3720.10">
    <property type="entry name" value="MetI-like"/>
    <property type="match status" value="2"/>
</dbReference>
<feature type="transmembrane region" description="Helical" evidence="7">
    <location>
        <begin position="232"/>
        <end position="258"/>
    </location>
</feature>
<dbReference type="InterPro" id="IPR035906">
    <property type="entry name" value="MetI-like_sf"/>
</dbReference>
<dbReference type="Pfam" id="PF00528">
    <property type="entry name" value="BPD_transp_1"/>
    <property type="match status" value="1"/>
</dbReference>
<feature type="transmembrane region" description="Helical" evidence="7">
    <location>
        <begin position="407"/>
        <end position="434"/>
    </location>
</feature>
<proteinExistence type="inferred from homology"/>
<evidence type="ECO:0000256" key="4">
    <source>
        <dbReference type="ARBA" id="ARBA00022692"/>
    </source>
</evidence>
<keyword evidence="10" id="KW-1185">Reference proteome</keyword>
<feature type="transmembrane region" description="Helical" evidence="7">
    <location>
        <begin position="516"/>
        <end position="535"/>
    </location>
</feature>
<dbReference type="CDD" id="cd06261">
    <property type="entry name" value="TM_PBP2"/>
    <property type="match status" value="2"/>
</dbReference>
<comment type="subcellular location">
    <subcellularLocation>
        <location evidence="1 7">Cell membrane</location>
        <topology evidence="1 7">Multi-pass membrane protein</topology>
    </subcellularLocation>
</comment>
<evidence type="ECO:0000256" key="6">
    <source>
        <dbReference type="ARBA" id="ARBA00023136"/>
    </source>
</evidence>
<feature type="domain" description="ABC transmembrane type-1" evidence="8">
    <location>
        <begin position="52"/>
        <end position="257"/>
    </location>
</feature>
<dbReference type="InterPro" id="IPR000515">
    <property type="entry name" value="MetI-like"/>
</dbReference>
<feature type="transmembrane region" description="Helical" evidence="7">
    <location>
        <begin position="141"/>
        <end position="160"/>
    </location>
</feature>
<gene>
    <name evidence="9" type="ORF">RI845_15825</name>
</gene>
<evidence type="ECO:0000256" key="3">
    <source>
        <dbReference type="ARBA" id="ARBA00022475"/>
    </source>
</evidence>
<dbReference type="RefSeq" id="WP_348387138.1">
    <property type="nucleotide sequence ID" value="NZ_CP134146.1"/>
</dbReference>
<dbReference type="Proteomes" id="UP001248581">
    <property type="component" value="Chromosome"/>
</dbReference>
<organism evidence="9 10">
    <name type="scientific">Thalassotalea nanhaiensis</name>
    <dbReference type="NCBI Taxonomy" id="3065648"/>
    <lineage>
        <taxon>Bacteria</taxon>
        <taxon>Pseudomonadati</taxon>
        <taxon>Pseudomonadota</taxon>
        <taxon>Gammaproteobacteria</taxon>
        <taxon>Alteromonadales</taxon>
        <taxon>Colwelliaceae</taxon>
        <taxon>Thalassotalea</taxon>
    </lineage>
</organism>